<reference evidence="2 3" key="1">
    <citation type="submission" date="2022-10" db="EMBL/GenBank/DDBJ databases">
        <title>The complete genomes of actinobacterial strains from the NBC collection.</title>
        <authorList>
            <person name="Joergensen T.S."/>
            <person name="Alvarez Arevalo M."/>
            <person name="Sterndorff E.B."/>
            <person name="Faurdal D."/>
            <person name="Vuksanovic O."/>
            <person name="Mourched A.-S."/>
            <person name="Charusanti P."/>
            <person name="Shaw S."/>
            <person name="Blin K."/>
            <person name="Weber T."/>
        </authorList>
    </citation>
    <scope>NUCLEOTIDE SEQUENCE [LARGE SCALE GENOMIC DNA]</scope>
    <source>
        <strain evidence="2 3">NBC_00017</strain>
    </source>
</reference>
<keyword evidence="3" id="KW-1185">Reference proteome</keyword>
<dbReference type="EMBL" id="CP108341">
    <property type="protein sequence ID" value="WTW26321.1"/>
    <property type="molecule type" value="Genomic_DNA"/>
</dbReference>
<accession>A0ABZ1MEI1</accession>
<evidence type="ECO:0008006" key="4">
    <source>
        <dbReference type="Google" id="ProtNLM"/>
    </source>
</evidence>
<name>A0ABZ1MEI1_STREF</name>
<dbReference type="Proteomes" id="UP001621512">
    <property type="component" value="Chromosome"/>
</dbReference>
<keyword evidence="1" id="KW-0472">Membrane</keyword>
<dbReference type="RefSeq" id="WP_189730358.1">
    <property type="nucleotide sequence ID" value="NZ_BMUK01000020.1"/>
</dbReference>
<evidence type="ECO:0000256" key="1">
    <source>
        <dbReference type="SAM" id="Phobius"/>
    </source>
</evidence>
<gene>
    <name evidence="2" type="ORF">OHU35_09870</name>
</gene>
<protein>
    <recommendedName>
        <fullName evidence="4">LPXTG cell wall anchor domain-containing protein</fullName>
    </recommendedName>
</protein>
<sequence length="63" mass="6339">MEPTVWAGRAAAVVPPLTEPGILRLLTWPVQPSDSTAATVAAAVLAVGGPLLYAARGSRTTAA</sequence>
<keyword evidence="1" id="KW-0812">Transmembrane</keyword>
<keyword evidence="1" id="KW-1133">Transmembrane helix</keyword>
<proteinExistence type="predicted"/>
<organism evidence="2 3">
    <name type="scientific">Streptomyces purpurascens</name>
    <dbReference type="NCBI Taxonomy" id="1924"/>
    <lineage>
        <taxon>Bacteria</taxon>
        <taxon>Bacillati</taxon>
        <taxon>Actinomycetota</taxon>
        <taxon>Actinomycetes</taxon>
        <taxon>Kitasatosporales</taxon>
        <taxon>Streptomycetaceae</taxon>
        <taxon>Streptomyces</taxon>
    </lineage>
</organism>
<evidence type="ECO:0000313" key="2">
    <source>
        <dbReference type="EMBL" id="WTW26321.1"/>
    </source>
</evidence>
<evidence type="ECO:0000313" key="3">
    <source>
        <dbReference type="Proteomes" id="UP001621512"/>
    </source>
</evidence>
<feature type="transmembrane region" description="Helical" evidence="1">
    <location>
        <begin position="35"/>
        <end position="55"/>
    </location>
</feature>